<dbReference type="AlphaFoldDB" id="A0A1S3JMX5"/>
<dbReference type="GeneID" id="106174619"/>
<feature type="transmembrane region" description="Helical" evidence="2">
    <location>
        <begin position="29"/>
        <end position="51"/>
    </location>
</feature>
<evidence type="ECO:0000256" key="2">
    <source>
        <dbReference type="SAM" id="Phobius"/>
    </source>
</evidence>
<protein>
    <submittedName>
        <fullName evidence="5">Uncharacterized protein LOC106174619</fullName>
    </submittedName>
</protein>
<feature type="chain" id="PRO_5010164548" evidence="3">
    <location>
        <begin position="20"/>
        <end position="432"/>
    </location>
</feature>
<keyword evidence="2" id="KW-0472">Membrane</keyword>
<organism evidence="4 5">
    <name type="scientific">Lingula anatina</name>
    <name type="common">Brachiopod</name>
    <name type="synonym">Lingula unguis</name>
    <dbReference type="NCBI Taxonomy" id="7574"/>
    <lineage>
        <taxon>Eukaryota</taxon>
        <taxon>Metazoa</taxon>
        <taxon>Spiralia</taxon>
        <taxon>Lophotrochozoa</taxon>
        <taxon>Brachiopoda</taxon>
        <taxon>Linguliformea</taxon>
        <taxon>Lingulata</taxon>
        <taxon>Lingulida</taxon>
        <taxon>Linguloidea</taxon>
        <taxon>Lingulidae</taxon>
        <taxon>Lingula</taxon>
    </lineage>
</organism>
<dbReference type="InParanoid" id="A0A1S3JMX5"/>
<keyword evidence="2" id="KW-0812">Transmembrane</keyword>
<feature type="region of interest" description="Disordered" evidence="1">
    <location>
        <begin position="315"/>
        <end position="351"/>
    </location>
</feature>
<proteinExistence type="predicted"/>
<evidence type="ECO:0000313" key="4">
    <source>
        <dbReference type="Proteomes" id="UP000085678"/>
    </source>
</evidence>
<accession>A0A1S3JMX5</accession>
<feature type="compositionally biased region" description="Basic and acidic residues" evidence="1">
    <location>
        <begin position="242"/>
        <end position="255"/>
    </location>
</feature>
<feature type="compositionally biased region" description="Polar residues" evidence="1">
    <location>
        <begin position="223"/>
        <end position="241"/>
    </location>
</feature>
<keyword evidence="2" id="KW-1133">Transmembrane helix</keyword>
<dbReference type="Proteomes" id="UP000085678">
    <property type="component" value="Unplaced"/>
</dbReference>
<dbReference type="KEGG" id="lak:106174619"/>
<evidence type="ECO:0000256" key="1">
    <source>
        <dbReference type="SAM" id="MobiDB-lite"/>
    </source>
</evidence>
<feature type="compositionally biased region" description="Acidic residues" evidence="1">
    <location>
        <begin position="95"/>
        <end position="105"/>
    </location>
</feature>
<feature type="signal peptide" evidence="3">
    <location>
        <begin position="1"/>
        <end position="19"/>
    </location>
</feature>
<evidence type="ECO:0000313" key="5">
    <source>
        <dbReference type="RefSeq" id="XP_013411730.1"/>
    </source>
</evidence>
<feature type="region of interest" description="Disordered" evidence="1">
    <location>
        <begin position="81"/>
        <end position="190"/>
    </location>
</feature>
<reference evidence="5" key="1">
    <citation type="submission" date="2025-08" db="UniProtKB">
        <authorList>
            <consortium name="RefSeq"/>
        </authorList>
    </citation>
    <scope>IDENTIFICATION</scope>
    <source>
        <tissue evidence="5">Gonads</tissue>
    </source>
</reference>
<dbReference type="RefSeq" id="XP_013411730.1">
    <property type="nucleotide sequence ID" value="XM_013556276.1"/>
</dbReference>
<sequence>MHRLTVLTHLALNVGVVSAELSQALVYAIAFGTTAGVLFLAAVALLVFVCLQQRKSKTKKPRSHHMNPVINKYMASIQDFRNEPPIDTSEPNTLYDEDPVPDPDSESFYNFRHNGGPSRPPYYNRSLGGFPQNGRPASVARGRLGTQHSGGSRGQGPVSIGRDPYDPTGQTQNVPRAGGNSYPSRLPKTADRTDLYNPIYVNYFYNEARARGSEGQYRGETPRQISTDSQYPQASGPSQIPETRDQQDTEPRYENTHTMAAYNRKYYLPPDYDYPEENEQARVGVQDRISYVPPSTEEPRSDFQSHLQRNRWSAYSDRGAGNGVTNTDQYVRGNPPASTRLEQKGNAADDTGWTDYDGISFPHDVSKSYAQNWDQPKMDAMTKSTPAIDRGRSTRQTENNLNYTSARHQHARLHSQQYGVALPGIGGVQSRR</sequence>
<keyword evidence="4" id="KW-1185">Reference proteome</keyword>
<gene>
    <name evidence="5" type="primary">LOC106174619</name>
</gene>
<name>A0A1S3JMX5_LINAN</name>
<evidence type="ECO:0000256" key="3">
    <source>
        <dbReference type="SAM" id="SignalP"/>
    </source>
</evidence>
<keyword evidence="3" id="KW-0732">Signal</keyword>
<feature type="region of interest" description="Disordered" evidence="1">
    <location>
        <begin position="212"/>
        <end position="256"/>
    </location>
</feature>